<reference evidence="9" key="1">
    <citation type="journal article" date="2015" name="Genome">
        <title>Whole Genome Sequence of the Non-Microcystin-Producing Microcystis aeruginosa Strain NIES-44.</title>
        <authorList>
            <person name="Okano K."/>
            <person name="Miyata N."/>
            <person name="Ozaki Y."/>
        </authorList>
    </citation>
    <scope>NUCLEOTIDE SEQUENCE [LARGE SCALE GENOMIC DNA]</scope>
    <source>
        <strain evidence="9">NIES-44</strain>
    </source>
</reference>
<name>A0A0A1VP07_MICAE</name>
<dbReference type="InterPro" id="IPR012933">
    <property type="entry name" value="HicA_mRNA_interferase"/>
</dbReference>
<dbReference type="Proteomes" id="UP000030321">
    <property type="component" value="Unassembled WGS sequence"/>
</dbReference>
<evidence type="ECO:0000313" key="8">
    <source>
        <dbReference type="EMBL" id="GAL91324.1"/>
    </source>
</evidence>
<keyword evidence="7" id="KW-0346">Stress response</keyword>
<dbReference type="GO" id="GO:0004519">
    <property type="term" value="F:endonuclease activity"/>
    <property type="evidence" value="ECO:0007669"/>
    <property type="project" value="UniProtKB-KW"/>
</dbReference>
<keyword evidence="2" id="KW-1277">Toxin-antitoxin system</keyword>
<evidence type="ECO:0000313" key="9">
    <source>
        <dbReference type="Proteomes" id="UP000030321"/>
    </source>
</evidence>
<dbReference type="GO" id="GO:0003729">
    <property type="term" value="F:mRNA binding"/>
    <property type="evidence" value="ECO:0007669"/>
    <property type="project" value="InterPro"/>
</dbReference>
<dbReference type="EMBL" id="BBPA01000002">
    <property type="protein sequence ID" value="GAL91324.1"/>
    <property type="molecule type" value="Genomic_DNA"/>
</dbReference>
<gene>
    <name evidence="8" type="ORF">N44_00693</name>
</gene>
<dbReference type="SUPFAM" id="SSF54786">
    <property type="entry name" value="YcfA/nrd intein domain"/>
    <property type="match status" value="1"/>
</dbReference>
<dbReference type="InterPro" id="IPR038570">
    <property type="entry name" value="HicA_sf"/>
</dbReference>
<organism evidence="8 9">
    <name type="scientific">Microcystis aeruginosa NIES-44</name>
    <dbReference type="NCBI Taxonomy" id="449439"/>
    <lineage>
        <taxon>Bacteria</taxon>
        <taxon>Bacillati</taxon>
        <taxon>Cyanobacteriota</taxon>
        <taxon>Cyanophyceae</taxon>
        <taxon>Oscillatoriophycideae</taxon>
        <taxon>Chroococcales</taxon>
        <taxon>Microcystaceae</taxon>
        <taxon>Microcystis</taxon>
    </lineage>
</organism>
<dbReference type="GeneID" id="66705224"/>
<dbReference type="Gene3D" id="3.30.920.30">
    <property type="entry name" value="Hypothetical protein"/>
    <property type="match status" value="1"/>
</dbReference>
<accession>A0A0A1VP07</accession>
<sequence length="74" mass="8396">MSELPPIAGRQVVKALGKIGYELDRQRGSHIILRQKAYPYRRITIPDHREVAKGTLRSIIRQAGLTVAEFKTLL</sequence>
<dbReference type="Pfam" id="PF07927">
    <property type="entry name" value="HicA_toxin"/>
    <property type="match status" value="1"/>
</dbReference>
<evidence type="ECO:0000256" key="3">
    <source>
        <dbReference type="ARBA" id="ARBA00022722"/>
    </source>
</evidence>
<comment type="caution">
    <text evidence="8">The sequence shown here is derived from an EMBL/GenBank/DDBJ whole genome shotgun (WGS) entry which is preliminary data.</text>
</comment>
<evidence type="ECO:0000256" key="5">
    <source>
        <dbReference type="ARBA" id="ARBA00022801"/>
    </source>
</evidence>
<proteinExistence type="inferred from homology"/>
<evidence type="ECO:0000256" key="4">
    <source>
        <dbReference type="ARBA" id="ARBA00022759"/>
    </source>
</evidence>
<protein>
    <submittedName>
        <fullName evidence="8">YcfA family protein</fullName>
    </submittedName>
</protein>
<keyword evidence="4" id="KW-0255">Endonuclease</keyword>
<evidence type="ECO:0000256" key="1">
    <source>
        <dbReference type="ARBA" id="ARBA00006620"/>
    </source>
</evidence>
<dbReference type="GO" id="GO:0016787">
    <property type="term" value="F:hydrolase activity"/>
    <property type="evidence" value="ECO:0007669"/>
    <property type="project" value="UniProtKB-KW"/>
</dbReference>
<keyword evidence="5" id="KW-0378">Hydrolase</keyword>
<evidence type="ECO:0000256" key="7">
    <source>
        <dbReference type="ARBA" id="ARBA00023016"/>
    </source>
</evidence>
<keyword evidence="3" id="KW-0540">Nuclease</keyword>
<comment type="similarity">
    <text evidence="1">Belongs to the HicA mRNA interferase family.</text>
</comment>
<keyword evidence="6" id="KW-0694">RNA-binding</keyword>
<dbReference type="RefSeq" id="WP_002733933.1">
    <property type="nucleotide sequence ID" value="NZ_BBPA01000002.1"/>
</dbReference>
<dbReference type="AlphaFoldDB" id="A0A0A1VP07"/>
<evidence type="ECO:0000256" key="6">
    <source>
        <dbReference type="ARBA" id="ARBA00022884"/>
    </source>
</evidence>
<evidence type="ECO:0000256" key="2">
    <source>
        <dbReference type="ARBA" id="ARBA00022649"/>
    </source>
</evidence>